<dbReference type="Proteomes" id="UP000215914">
    <property type="component" value="Chromosome 9"/>
</dbReference>
<organism evidence="2 3">
    <name type="scientific">Helianthus annuus</name>
    <name type="common">Common sunflower</name>
    <dbReference type="NCBI Taxonomy" id="4232"/>
    <lineage>
        <taxon>Eukaryota</taxon>
        <taxon>Viridiplantae</taxon>
        <taxon>Streptophyta</taxon>
        <taxon>Embryophyta</taxon>
        <taxon>Tracheophyta</taxon>
        <taxon>Spermatophyta</taxon>
        <taxon>Magnoliopsida</taxon>
        <taxon>eudicotyledons</taxon>
        <taxon>Gunneridae</taxon>
        <taxon>Pentapetalae</taxon>
        <taxon>asterids</taxon>
        <taxon>campanulids</taxon>
        <taxon>Asterales</taxon>
        <taxon>Asteraceae</taxon>
        <taxon>Asteroideae</taxon>
        <taxon>Heliantheae alliance</taxon>
        <taxon>Heliantheae</taxon>
        <taxon>Helianthus</taxon>
    </lineage>
</organism>
<protein>
    <submittedName>
        <fullName evidence="2">Uncharacterized protein</fullName>
    </submittedName>
</protein>
<dbReference type="AlphaFoldDB" id="A0A251TVU4"/>
<evidence type="ECO:0000313" key="1">
    <source>
        <dbReference type="EMBL" id="KAF5789558.1"/>
    </source>
</evidence>
<evidence type="ECO:0000313" key="3">
    <source>
        <dbReference type="Proteomes" id="UP000215914"/>
    </source>
</evidence>
<proteinExistence type="predicted"/>
<gene>
    <name evidence="2" type="ORF">HannXRQ_Chr09g0245411</name>
    <name evidence="1" type="ORF">HanXRQr2_Chr09g0372671</name>
</gene>
<reference evidence="1 3" key="1">
    <citation type="journal article" date="2017" name="Nature">
        <title>The sunflower genome provides insights into oil metabolism, flowering and Asterid evolution.</title>
        <authorList>
            <person name="Badouin H."/>
            <person name="Gouzy J."/>
            <person name="Grassa C.J."/>
            <person name="Murat F."/>
            <person name="Staton S.E."/>
            <person name="Cottret L."/>
            <person name="Lelandais-Briere C."/>
            <person name="Owens G.L."/>
            <person name="Carrere S."/>
            <person name="Mayjonade B."/>
            <person name="Legrand L."/>
            <person name="Gill N."/>
            <person name="Kane N.C."/>
            <person name="Bowers J.E."/>
            <person name="Hubner S."/>
            <person name="Bellec A."/>
            <person name="Berard A."/>
            <person name="Berges H."/>
            <person name="Blanchet N."/>
            <person name="Boniface M.C."/>
            <person name="Brunel D."/>
            <person name="Catrice O."/>
            <person name="Chaidir N."/>
            <person name="Claudel C."/>
            <person name="Donnadieu C."/>
            <person name="Faraut T."/>
            <person name="Fievet G."/>
            <person name="Helmstetter N."/>
            <person name="King M."/>
            <person name="Knapp S.J."/>
            <person name="Lai Z."/>
            <person name="Le Paslier M.C."/>
            <person name="Lippi Y."/>
            <person name="Lorenzon L."/>
            <person name="Mandel J.R."/>
            <person name="Marage G."/>
            <person name="Marchand G."/>
            <person name="Marquand E."/>
            <person name="Bret-Mestries E."/>
            <person name="Morien E."/>
            <person name="Nambeesan S."/>
            <person name="Nguyen T."/>
            <person name="Pegot-Espagnet P."/>
            <person name="Pouilly N."/>
            <person name="Raftis F."/>
            <person name="Sallet E."/>
            <person name="Schiex T."/>
            <person name="Thomas J."/>
            <person name="Vandecasteele C."/>
            <person name="Vares D."/>
            <person name="Vear F."/>
            <person name="Vautrin S."/>
            <person name="Crespi M."/>
            <person name="Mangin B."/>
            <person name="Burke J.M."/>
            <person name="Salse J."/>
            <person name="Munos S."/>
            <person name="Vincourt P."/>
            <person name="Rieseberg L.H."/>
            <person name="Langlade N.B."/>
        </authorList>
    </citation>
    <scope>NUCLEOTIDE SEQUENCE [LARGE SCALE GENOMIC DNA]</scope>
    <source>
        <strain evidence="3">cv. SF193</strain>
        <tissue evidence="1">Leaves</tissue>
    </source>
</reference>
<reference evidence="1" key="3">
    <citation type="submission" date="2020-06" db="EMBL/GenBank/DDBJ databases">
        <title>Helianthus annuus Genome sequencing and assembly Release 2.</title>
        <authorList>
            <person name="Gouzy J."/>
            <person name="Langlade N."/>
            <person name="Munos S."/>
        </authorList>
    </citation>
    <scope>NUCLEOTIDE SEQUENCE</scope>
    <source>
        <tissue evidence="1">Leaves</tissue>
    </source>
</reference>
<evidence type="ECO:0000313" key="2">
    <source>
        <dbReference type="EMBL" id="OTG14081.1"/>
    </source>
</evidence>
<keyword evidence="3" id="KW-1185">Reference proteome</keyword>
<reference evidence="2" key="2">
    <citation type="submission" date="2017-02" db="EMBL/GenBank/DDBJ databases">
        <title>Sunflower complete genome.</title>
        <authorList>
            <person name="Langlade N."/>
            <person name="Munos S."/>
        </authorList>
    </citation>
    <scope>NUCLEOTIDE SEQUENCE [LARGE SCALE GENOMIC DNA]</scope>
    <source>
        <tissue evidence="2">Leaves</tissue>
    </source>
</reference>
<name>A0A251TVU4_HELAN</name>
<dbReference type="EMBL" id="MNCJ02000324">
    <property type="protein sequence ID" value="KAF5789558.1"/>
    <property type="molecule type" value="Genomic_DNA"/>
</dbReference>
<dbReference type="EMBL" id="CM007898">
    <property type="protein sequence ID" value="OTG14081.1"/>
    <property type="molecule type" value="Genomic_DNA"/>
</dbReference>
<accession>A0A251TVU4</accession>
<dbReference type="InParanoid" id="A0A251TVU4"/>
<dbReference type="Gramene" id="mRNA:HanXRQr2_Chr09g0372671">
    <property type="protein sequence ID" value="CDS:HanXRQr2_Chr09g0372671.1"/>
    <property type="gene ID" value="HanXRQr2_Chr09g0372671"/>
</dbReference>
<sequence length="85" mass="9612">MHLIFHTSNPSPLLPFTDISTSLYTPATGAEVRQAPATPSFSLIKHHHHPPPPFFTLTPGRPPPFCENRTFFTVYFLTPPLFLIR</sequence>